<dbReference type="InterPro" id="IPR000073">
    <property type="entry name" value="AB_hydrolase_1"/>
</dbReference>
<dbReference type="Pfam" id="PF12146">
    <property type="entry name" value="Hydrolase_4"/>
    <property type="match status" value="1"/>
</dbReference>
<name>A0A173LJE6_9ACTN</name>
<dbReference type="Gene3D" id="3.40.50.1820">
    <property type="entry name" value="alpha/beta hydrolase"/>
    <property type="match status" value="1"/>
</dbReference>
<evidence type="ECO:0000259" key="1">
    <source>
        <dbReference type="Pfam" id="PF12146"/>
    </source>
</evidence>
<dbReference type="KEGG" id="dtm:BJL86_0770"/>
<dbReference type="EMBL" id="CP015961">
    <property type="protein sequence ID" value="ANI91571.1"/>
    <property type="molecule type" value="Genomic_DNA"/>
</dbReference>
<dbReference type="PANTHER" id="PTHR11614">
    <property type="entry name" value="PHOSPHOLIPASE-RELATED"/>
    <property type="match status" value="1"/>
</dbReference>
<sequence length="307" mass="32179">MGGGYCVGMTYLPSIDSVPSTPWNAGEPGADGGTVFGRSFPARGTERAALLLVHGFGEHHGRYARQIEHLAESGVTVFAFDLPGHGRSSGRRAVVDVNALVGTVHAALLRVAAHARERGIPVGLMGHSMGGLLAAATAVRVPGAVDGMFLSSPALLVGVGYPEWYKNLGELLAALAPWAPASSLDPEGISRIEAYVEDYSEDPLVFHKPVPALTAATMLSAGDTTRAQAGTISIPTRIIHGTEDALADIIGSREFAALSAAARERAGLTPAVTLTEFPGAFHEIFNDLDADAAYVQLDEWLDQLFEA</sequence>
<dbReference type="AlphaFoldDB" id="A0A173LJE6"/>
<reference evidence="2 3" key="1">
    <citation type="submission" date="2016-06" db="EMBL/GenBank/DDBJ databases">
        <title>Complete genome sequence of a saline-alkali tolerant type strain Dietzia timorensis ID05-A0528T.</title>
        <authorList>
            <person name="Wu X."/>
        </authorList>
    </citation>
    <scope>NUCLEOTIDE SEQUENCE [LARGE SCALE GENOMIC DNA]</scope>
    <source>
        <strain evidence="2 3">ID05-A0528</strain>
    </source>
</reference>
<dbReference type="GO" id="GO:0003824">
    <property type="term" value="F:catalytic activity"/>
    <property type="evidence" value="ECO:0007669"/>
    <property type="project" value="UniProtKB-ARBA"/>
</dbReference>
<dbReference type="Proteomes" id="UP000186104">
    <property type="component" value="Chromosome"/>
</dbReference>
<gene>
    <name evidence="2" type="ORF">BJL86_0770</name>
</gene>
<evidence type="ECO:0000313" key="3">
    <source>
        <dbReference type="Proteomes" id="UP000186104"/>
    </source>
</evidence>
<keyword evidence="3" id="KW-1185">Reference proteome</keyword>
<dbReference type="SUPFAM" id="SSF53474">
    <property type="entry name" value="alpha/beta-Hydrolases"/>
    <property type="match status" value="1"/>
</dbReference>
<accession>A0A173LJE6</accession>
<feature type="domain" description="Serine aminopeptidase S33" evidence="1">
    <location>
        <begin position="46"/>
        <end position="289"/>
    </location>
</feature>
<dbReference type="InterPro" id="IPR051044">
    <property type="entry name" value="MAG_DAG_Lipase"/>
</dbReference>
<evidence type="ECO:0000313" key="2">
    <source>
        <dbReference type="EMBL" id="ANI91571.1"/>
    </source>
</evidence>
<dbReference type="PRINTS" id="PR00111">
    <property type="entry name" value="ABHYDROLASE"/>
</dbReference>
<protein>
    <submittedName>
        <fullName evidence="2">Monoglyceride lipase</fullName>
    </submittedName>
</protein>
<dbReference type="InterPro" id="IPR029058">
    <property type="entry name" value="AB_hydrolase_fold"/>
</dbReference>
<dbReference type="InterPro" id="IPR022742">
    <property type="entry name" value="Hydrolase_4"/>
</dbReference>
<proteinExistence type="predicted"/>
<dbReference type="STRING" id="499555.BJL86_0770"/>
<organism evidence="2 3">
    <name type="scientific">Dietzia timorensis</name>
    <dbReference type="NCBI Taxonomy" id="499555"/>
    <lineage>
        <taxon>Bacteria</taxon>
        <taxon>Bacillati</taxon>
        <taxon>Actinomycetota</taxon>
        <taxon>Actinomycetes</taxon>
        <taxon>Mycobacteriales</taxon>
        <taxon>Dietziaceae</taxon>
        <taxon>Dietzia</taxon>
    </lineage>
</organism>